<comment type="subcellular location">
    <subcellularLocation>
        <location evidence="2">Cytoplasm</location>
    </subcellularLocation>
    <subcellularLocation>
        <location evidence="1">Nucleus</location>
    </subcellularLocation>
</comment>
<proteinExistence type="inferred from homology"/>
<evidence type="ECO:0000256" key="2">
    <source>
        <dbReference type="ARBA" id="ARBA00004496"/>
    </source>
</evidence>
<dbReference type="GO" id="GO:0002098">
    <property type="term" value="P:tRNA wobble uridine modification"/>
    <property type="evidence" value="ECO:0007669"/>
    <property type="project" value="InterPro"/>
</dbReference>
<dbReference type="Gene3D" id="3.40.50.300">
    <property type="entry name" value="P-loop containing nucleotide triphosphate hydrolases"/>
    <property type="match status" value="1"/>
</dbReference>
<feature type="region of interest" description="Disordered" evidence="9">
    <location>
        <begin position="1"/>
        <end position="30"/>
    </location>
</feature>
<keyword evidence="6" id="KW-0963">Cytoplasm</keyword>
<dbReference type="AlphaFoldDB" id="A0AAQ3S5Z1"/>
<dbReference type="EMBL" id="CP144698">
    <property type="protein sequence ID" value="WVZ16981.1"/>
    <property type="molecule type" value="Genomic_DNA"/>
</dbReference>
<dbReference type="InterPro" id="IPR008728">
    <property type="entry name" value="Elongator_complex_protein_4"/>
</dbReference>
<sequence length="342" mass="37204">MATSRARVSSFSRNVSTVTSQNPGLKHGPNGTMLISSGIPDLDKILGGGFPLGSLVMVMEDEEAPHHMLLLRNFMSQGLVQKQPLLYASAYRDPKRFLGTLPSPASSKADKSSDLSHLTLTYILGGQQDYCNDFDLRKPLDRHFFSGSNVDCVCFKDSPNLSALQDRCAEFLAKLSRNEGNISSAGRIAIQSLCSPQCKYSNDEWHMLSFIRSLKSMTQSSSAVVVVTFPPSLLSPSCALRLQHMADTLLSVRAIPDEDKELTKLLTGYQDMIGLINIHKAARLNTQVPVILEATTFSIKLQKRRFLVLECLNQAPVDGSSGSSYSTSGGCSGSSKVGSLDF</sequence>
<feature type="region of interest" description="Disordered" evidence="9">
    <location>
        <begin position="318"/>
        <end position="342"/>
    </location>
</feature>
<evidence type="ECO:0000256" key="8">
    <source>
        <dbReference type="ARBA" id="ARBA00023242"/>
    </source>
</evidence>
<feature type="compositionally biased region" description="Polar residues" evidence="9">
    <location>
        <begin position="1"/>
        <end position="23"/>
    </location>
</feature>
<accession>A0AAQ3S5Z1</accession>
<protein>
    <recommendedName>
        <fullName evidence="5">Elongator complex protein 4</fullName>
    </recommendedName>
</protein>
<dbReference type="InterPro" id="IPR027417">
    <property type="entry name" value="P-loop_NTPase"/>
</dbReference>
<evidence type="ECO:0000256" key="1">
    <source>
        <dbReference type="ARBA" id="ARBA00004123"/>
    </source>
</evidence>
<dbReference type="Proteomes" id="UP001374535">
    <property type="component" value="Chromosome 3"/>
</dbReference>
<dbReference type="GO" id="GO:0033588">
    <property type="term" value="C:elongator holoenzyme complex"/>
    <property type="evidence" value="ECO:0007669"/>
    <property type="project" value="InterPro"/>
</dbReference>
<feature type="compositionally biased region" description="Low complexity" evidence="9">
    <location>
        <begin position="319"/>
        <end position="342"/>
    </location>
</feature>
<keyword evidence="11" id="KW-1185">Reference proteome</keyword>
<evidence type="ECO:0000313" key="10">
    <source>
        <dbReference type="EMBL" id="WVZ16981.1"/>
    </source>
</evidence>
<dbReference type="PANTHER" id="PTHR12896:SF1">
    <property type="entry name" value="ELONGATOR COMPLEX PROTEIN 4"/>
    <property type="match status" value="1"/>
</dbReference>
<organism evidence="10 11">
    <name type="scientific">Vigna mungo</name>
    <name type="common">Black gram</name>
    <name type="synonym">Phaseolus mungo</name>
    <dbReference type="NCBI Taxonomy" id="3915"/>
    <lineage>
        <taxon>Eukaryota</taxon>
        <taxon>Viridiplantae</taxon>
        <taxon>Streptophyta</taxon>
        <taxon>Embryophyta</taxon>
        <taxon>Tracheophyta</taxon>
        <taxon>Spermatophyta</taxon>
        <taxon>Magnoliopsida</taxon>
        <taxon>eudicotyledons</taxon>
        <taxon>Gunneridae</taxon>
        <taxon>Pentapetalae</taxon>
        <taxon>rosids</taxon>
        <taxon>fabids</taxon>
        <taxon>Fabales</taxon>
        <taxon>Fabaceae</taxon>
        <taxon>Papilionoideae</taxon>
        <taxon>50 kb inversion clade</taxon>
        <taxon>NPAAA clade</taxon>
        <taxon>indigoferoid/millettioid clade</taxon>
        <taxon>Phaseoleae</taxon>
        <taxon>Vigna</taxon>
    </lineage>
</organism>
<dbReference type="Pfam" id="PF05625">
    <property type="entry name" value="PAXNEB"/>
    <property type="match status" value="2"/>
</dbReference>
<evidence type="ECO:0000256" key="9">
    <source>
        <dbReference type="SAM" id="MobiDB-lite"/>
    </source>
</evidence>
<dbReference type="CDD" id="cd19494">
    <property type="entry name" value="Elp4"/>
    <property type="match status" value="1"/>
</dbReference>
<dbReference type="SUPFAM" id="SSF52540">
    <property type="entry name" value="P-loop containing nucleoside triphosphate hydrolases"/>
    <property type="match status" value="1"/>
</dbReference>
<evidence type="ECO:0000256" key="7">
    <source>
        <dbReference type="ARBA" id="ARBA00022694"/>
    </source>
</evidence>
<evidence type="ECO:0000256" key="4">
    <source>
        <dbReference type="ARBA" id="ARBA00007573"/>
    </source>
</evidence>
<comment type="similarity">
    <text evidence="4">Belongs to the ELP4 family.</text>
</comment>
<comment type="pathway">
    <text evidence="3">tRNA modification; 5-methoxycarbonylmethyl-2-thiouridine-tRNA biosynthesis.</text>
</comment>
<evidence type="ECO:0000256" key="3">
    <source>
        <dbReference type="ARBA" id="ARBA00005043"/>
    </source>
</evidence>
<reference evidence="10 11" key="1">
    <citation type="journal article" date="2023" name="Life. Sci Alliance">
        <title>Evolutionary insights into 3D genome organization and epigenetic landscape of Vigna mungo.</title>
        <authorList>
            <person name="Junaid A."/>
            <person name="Singh B."/>
            <person name="Bhatia S."/>
        </authorList>
    </citation>
    <scope>NUCLEOTIDE SEQUENCE [LARGE SCALE GENOMIC DNA]</scope>
    <source>
        <strain evidence="10">Urdbean</strain>
    </source>
</reference>
<keyword evidence="8" id="KW-0539">Nucleus</keyword>
<dbReference type="GO" id="GO:0005737">
    <property type="term" value="C:cytoplasm"/>
    <property type="evidence" value="ECO:0007669"/>
    <property type="project" value="UniProtKB-SubCell"/>
</dbReference>
<gene>
    <name evidence="10" type="ORF">V8G54_009963</name>
</gene>
<dbReference type="FunFam" id="3.40.50.300:FF:001766">
    <property type="entry name" value="Elongator complex protein 4"/>
    <property type="match status" value="1"/>
</dbReference>
<dbReference type="PANTHER" id="PTHR12896">
    <property type="entry name" value="PAX6 NEIGHBOR PROTEIN PAXNEB"/>
    <property type="match status" value="1"/>
</dbReference>
<evidence type="ECO:0000256" key="6">
    <source>
        <dbReference type="ARBA" id="ARBA00022490"/>
    </source>
</evidence>
<evidence type="ECO:0000313" key="11">
    <source>
        <dbReference type="Proteomes" id="UP001374535"/>
    </source>
</evidence>
<keyword evidence="7" id="KW-0819">tRNA processing</keyword>
<evidence type="ECO:0000256" key="5">
    <source>
        <dbReference type="ARBA" id="ARBA00020265"/>
    </source>
</evidence>
<name>A0AAQ3S5Z1_VIGMU</name>
<dbReference type="GO" id="GO:0008023">
    <property type="term" value="C:transcription elongation factor complex"/>
    <property type="evidence" value="ECO:0007669"/>
    <property type="project" value="TreeGrafter"/>
</dbReference>